<evidence type="ECO:0000313" key="1">
    <source>
        <dbReference type="EMBL" id="PKU48011.1"/>
    </source>
</evidence>
<organism evidence="1 2">
    <name type="scientific">Limosa lapponica baueri</name>
    <dbReference type="NCBI Taxonomy" id="1758121"/>
    <lineage>
        <taxon>Eukaryota</taxon>
        <taxon>Metazoa</taxon>
        <taxon>Chordata</taxon>
        <taxon>Craniata</taxon>
        <taxon>Vertebrata</taxon>
        <taxon>Euteleostomi</taxon>
        <taxon>Archelosauria</taxon>
        <taxon>Archosauria</taxon>
        <taxon>Dinosauria</taxon>
        <taxon>Saurischia</taxon>
        <taxon>Theropoda</taxon>
        <taxon>Coelurosauria</taxon>
        <taxon>Aves</taxon>
        <taxon>Neognathae</taxon>
        <taxon>Neoaves</taxon>
        <taxon>Charadriiformes</taxon>
        <taxon>Scolopacidae</taxon>
        <taxon>Limosa</taxon>
    </lineage>
</organism>
<proteinExistence type="predicted"/>
<dbReference type="PANTHER" id="PTHR33332">
    <property type="entry name" value="REVERSE TRANSCRIPTASE DOMAIN-CONTAINING PROTEIN"/>
    <property type="match status" value="1"/>
</dbReference>
<evidence type="ECO:0000313" key="2">
    <source>
        <dbReference type="Proteomes" id="UP000233556"/>
    </source>
</evidence>
<protein>
    <recommendedName>
        <fullName evidence="3">Rna-directed dna polymerase from mobile element jockey-like</fullName>
    </recommendedName>
</protein>
<keyword evidence="2" id="KW-1185">Reference proteome</keyword>
<dbReference type="Proteomes" id="UP000233556">
    <property type="component" value="Unassembled WGS sequence"/>
</dbReference>
<dbReference type="AlphaFoldDB" id="A0A2I0UPQ0"/>
<reference evidence="2" key="1">
    <citation type="submission" date="2017-11" db="EMBL/GenBank/DDBJ databases">
        <authorList>
            <person name="Lima N.C."/>
            <person name="Parody-Merino A.M."/>
            <person name="Battley P.F."/>
            <person name="Fidler A.E."/>
            <person name="Prosdocimi F."/>
        </authorList>
    </citation>
    <scope>NUCLEOTIDE SEQUENCE [LARGE SCALE GENOMIC DNA]</scope>
</reference>
<sequence length="138" mass="15871">MENRCPEIQRELDRPKSWAEGSLLKFNKGKGKVLHLQRSNPRHQCMLGAVQLENNFSEKELRILVNKLNMSQQCALDTKKSSSILSSIRQNITSTSRTLFLPVLLSANKTHQECWVLFQSPQYKKGTDLSKSSKQQQR</sequence>
<evidence type="ECO:0008006" key="3">
    <source>
        <dbReference type="Google" id="ProtNLM"/>
    </source>
</evidence>
<gene>
    <name evidence="1" type="ORF">llap_1720</name>
</gene>
<accession>A0A2I0UPQ0</accession>
<name>A0A2I0UPQ0_LIMLA</name>
<reference evidence="2" key="2">
    <citation type="submission" date="2017-12" db="EMBL/GenBank/DDBJ databases">
        <title>Genome sequence of the Bar-tailed Godwit (Limosa lapponica baueri).</title>
        <authorList>
            <person name="Lima N.C.B."/>
            <person name="Parody-Merino A.M."/>
            <person name="Battley P.F."/>
            <person name="Fidler A.E."/>
            <person name="Prosdocimi F."/>
        </authorList>
    </citation>
    <scope>NUCLEOTIDE SEQUENCE [LARGE SCALE GENOMIC DNA]</scope>
</reference>
<dbReference type="EMBL" id="KZ505663">
    <property type="protein sequence ID" value="PKU48011.1"/>
    <property type="molecule type" value="Genomic_DNA"/>
</dbReference>